<dbReference type="Pfam" id="PF02698">
    <property type="entry name" value="DUF218"/>
    <property type="match status" value="1"/>
</dbReference>
<dbReference type="EMBL" id="NVQC01000016">
    <property type="protein sequence ID" value="PTL36292.1"/>
    <property type="molecule type" value="Genomic_DNA"/>
</dbReference>
<gene>
    <name evidence="4" type="ORF">CLG94_04420</name>
</gene>
<dbReference type="InterPro" id="IPR014729">
    <property type="entry name" value="Rossmann-like_a/b/a_fold"/>
</dbReference>
<name>A0A2T4TYU5_9BACT</name>
<dbReference type="AlphaFoldDB" id="A0A2T4TYU5"/>
<feature type="compositionally biased region" description="Gly residues" evidence="1">
    <location>
        <begin position="1"/>
        <end position="12"/>
    </location>
</feature>
<dbReference type="Proteomes" id="UP000241436">
    <property type="component" value="Unassembled WGS sequence"/>
</dbReference>
<evidence type="ECO:0000313" key="5">
    <source>
        <dbReference type="Proteomes" id="UP000241436"/>
    </source>
</evidence>
<feature type="transmembrane region" description="Helical" evidence="2">
    <location>
        <begin position="73"/>
        <end position="95"/>
    </location>
</feature>
<evidence type="ECO:0000256" key="2">
    <source>
        <dbReference type="SAM" id="Phobius"/>
    </source>
</evidence>
<organism evidence="4 5">
    <name type="scientific">Candidatus Methylomirabilis limnetica</name>
    <dbReference type="NCBI Taxonomy" id="2033718"/>
    <lineage>
        <taxon>Bacteria</taxon>
        <taxon>Candidatus Methylomirabilota</taxon>
        <taxon>Candidatus Methylomirabilia</taxon>
        <taxon>Candidatus Methylomirabilales</taxon>
        <taxon>Candidatus Methylomirabilaceae</taxon>
        <taxon>Candidatus Methylomirabilis</taxon>
    </lineage>
</organism>
<sequence>MEAGVGGGGGGYPPSPPEPPAEARAPGSVPRGTSVAAVAGLSLPGLSSVSPSTAPAFTQGEWQPWAVALIGKLIRWLIVLPLLGLLLYVGHPFLLRAMGRYLITEDRLQKAGAIAVLAGDGGVGRTLEAVRLYQDGHAPKIVLTHQRLPKGYEALVRLSLTVPEERGIQLMVLKAMRIPATAVLQVSERADSTDTEMIYLARLLKEHQIGTVILVTDRSHSTRARKILARVSGGKIVIISRPTRYDTFDPEGWWRSHADAKEVLMEYAKLLNYLVQSASAGLTGWRKGGSDSAVSAEGTF</sequence>
<proteinExistence type="predicted"/>
<reference evidence="4 5" key="1">
    <citation type="submission" date="2017-09" db="EMBL/GenBank/DDBJ databases">
        <title>Bloom of a denitrifying methanotroph, Candidatus Methylomirabilis limnetica, in a deep stratified lake.</title>
        <authorList>
            <person name="Graf J.S."/>
            <person name="Marchant H.K."/>
            <person name="Tienken D."/>
            <person name="Hach P.F."/>
            <person name="Brand A."/>
            <person name="Schubert C.J."/>
            <person name="Kuypers M.M."/>
            <person name="Milucka J."/>
        </authorList>
    </citation>
    <scope>NUCLEOTIDE SEQUENCE [LARGE SCALE GENOMIC DNA]</scope>
    <source>
        <strain evidence="4 5">Zug</strain>
    </source>
</reference>
<accession>A0A2T4TYU5</accession>
<feature type="region of interest" description="Disordered" evidence="1">
    <location>
        <begin position="1"/>
        <end position="31"/>
    </location>
</feature>
<dbReference type="CDD" id="cd06259">
    <property type="entry name" value="YdcF-like"/>
    <property type="match status" value="1"/>
</dbReference>
<dbReference type="InterPro" id="IPR003848">
    <property type="entry name" value="DUF218"/>
</dbReference>
<feature type="domain" description="DUF218" evidence="3">
    <location>
        <begin position="113"/>
        <end position="255"/>
    </location>
</feature>
<comment type="caution">
    <text evidence="4">The sequence shown here is derived from an EMBL/GenBank/DDBJ whole genome shotgun (WGS) entry which is preliminary data.</text>
</comment>
<keyword evidence="5" id="KW-1185">Reference proteome</keyword>
<evidence type="ECO:0000256" key="1">
    <source>
        <dbReference type="SAM" id="MobiDB-lite"/>
    </source>
</evidence>
<protein>
    <recommendedName>
        <fullName evidence="3">DUF218 domain-containing protein</fullName>
    </recommendedName>
</protein>
<keyword evidence="2" id="KW-0472">Membrane</keyword>
<reference evidence="5" key="2">
    <citation type="journal article" date="2018" name="Environ. Microbiol.">
        <title>Bloom of a denitrifying methanotroph, 'Candidatus Methylomirabilis limnetica', in a deep stratified lake.</title>
        <authorList>
            <person name="Graf J.S."/>
            <person name="Mayr M.J."/>
            <person name="Marchant H.K."/>
            <person name="Tienken D."/>
            <person name="Hach P.F."/>
            <person name="Brand A."/>
            <person name="Schubert C.J."/>
            <person name="Kuypers M.M."/>
            <person name="Milucka J."/>
        </authorList>
    </citation>
    <scope>NUCLEOTIDE SEQUENCE [LARGE SCALE GENOMIC DNA]</scope>
    <source>
        <strain evidence="5">Zug</strain>
    </source>
</reference>
<evidence type="ECO:0000313" key="4">
    <source>
        <dbReference type="EMBL" id="PTL36292.1"/>
    </source>
</evidence>
<keyword evidence="2" id="KW-1133">Transmembrane helix</keyword>
<evidence type="ECO:0000259" key="3">
    <source>
        <dbReference type="Pfam" id="PF02698"/>
    </source>
</evidence>
<keyword evidence="2" id="KW-0812">Transmembrane</keyword>
<dbReference type="Gene3D" id="3.40.50.620">
    <property type="entry name" value="HUPs"/>
    <property type="match status" value="1"/>
</dbReference>